<sequence>MVALGDLTAPKPIRMETSSLDSFLEMLLQALKQQEADMADMRTTNKKLAAEVDELKSQVKASGGGEMLKELKGLSSRFKDLEARLVIVEQGMENKADASQLQEVKEAAERAERSLMELSTEFTGFKSDLMKTIKGLEGRVSALQSQVAEQINHLADSKANKAEVTEMGRRTESLGKVCDSNTEAVEEMKRRMDEFLQGIDSKIEMKADRDSLNNKITRVEVDDLLSSLSSLFSEKQRKNSKDLQDVRDDLDVLLTMVMQDANVAAGMLKCLSCEKPVLLHRPGPPPGSGREPVITQGTDGMMYRAAKEAEYSPQWTSSGLGRRSESPVKTRMDSPQKPSGRIRPASAKVRSSVS</sequence>
<dbReference type="Proteomes" id="UP000011087">
    <property type="component" value="Unassembled WGS sequence"/>
</dbReference>
<evidence type="ECO:0000313" key="3">
    <source>
        <dbReference type="EMBL" id="EKX42422.1"/>
    </source>
</evidence>
<dbReference type="EnsemblProtists" id="EKX42422">
    <property type="protein sequence ID" value="EKX42422"/>
    <property type="gene ID" value="GUITHDRAFT_141351"/>
</dbReference>
<protein>
    <submittedName>
        <fullName evidence="3 4">Uncharacterized protein</fullName>
    </submittedName>
</protein>
<dbReference type="GeneID" id="17298968"/>
<dbReference type="RefSeq" id="XP_005829402.1">
    <property type="nucleotide sequence ID" value="XM_005829345.1"/>
</dbReference>
<feature type="coiled-coil region" evidence="1">
    <location>
        <begin position="24"/>
        <end position="58"/>
    </location>
</feature>
<feature type="compositionally biased region" description="Basic and acidic residues" evidence="2">
    <location>
        <begin position="322"/>
        <end position="334"/>
    </location>
</feature>
<dbReference type="HOGENOM" id="CLU_784016_0_0_1"/>
<evidence type="ECO:0000313" key="5">
    <source>
        <dbReference type="Proteomes" id="UP000011087"/>
    </source>
</evidence>
<gene>
    <name evidence="3" type="ORF">GUITHDRAFT_141351</name>
</gene>
<evidence type="ECO:0000313" key="4">
    <source>
        <dbReference type="EnsemblProtists" id="EKX42422"/>
    </source>
</evidence>
<keyword evidence="5" id="KW-1185">Reference proteome</keyword>
<reference evidence="5" key="2">
    <citation type="submission" date="2012-11" db="EMBL/GenBank/DDBJ databases">
        <authorList>
            <person name="Kuo A."/>
            <person name="Curtis B.A."/>
            <person name="Tanifuji G."/>
            <person name="Burki F."/>
            <person name="Gruber A."/>
            <person name="Irimia M."/>
            <person name="Maruyama S."/>
            <person name="Arias M.C."/>
            <person name="Ball S.G."/>
            <person name="Gile G.H."/>
            <person name="Hirakawa Y."/>
            <person name="Hopkins J.F."/>
            <person name="Rensing S.A."/>
            <person name="Schmutz J."/>
            <person name="Symeonidi A."/>
            <person name="Elias M."/>
            <person name="Eveleigh R.J."/>
            <person name="Herman E.K."/>
            <person name="Klute M.J."/>
            <person name="Nakayama T."/>
            <person name="Obornik M."/>
            <person name="Reyes-Prieto A."/>
            <person name="Armbrust E.V."/>
            <person name="Aves S.J."/>
            <person name="Beiko R.G."/>
            <person name="Coutinho P."/>
            <person name="Dacks J.B."/>
            <person name="Durnford D.G."/>
            <person name="Fast N.M."/>
            <person name="Green B.R."/>
            <person name="Grisdale C."/>
            <person name="Hempe F."/>
            <person name="Henrissat B."/>
            <person name="Hoppner M.P."/>
            <person name="Ishida K.-I."/>
            <person name="Kim E."/>
            <person name="Koreny L."/>
            <person name="Kroth P.G."/>
            <person name="Liu Y."/>
            <person name="Malik S.-B."/>
            <person name="Maier U.G."/>
            <person name="McRose D."/>
            <person name="Mock T."/>
            <person name="Neilson J.A."/>
            <person name="Onodera N.T."/>
            <person name="Poole A.M."/>
            <person name="Pritham E.J."/>
            <person name="Richards T.A."/>
            <person name="Rocap G."/>
            <person name="Roy S.W."/>
            <person name="Sarai C."/>
            <person name="Schaack S."/>
            <person name="Shirato S."/>
            <person name="Slamovits C.H."/>
            <person name="Spencer D.F."/>
            <person name="Suzuki S."/>
            <person name="Worden A.Z."/>
            <person name="Zauner S."/>
            <person name="Barry K."/>
            <person name="Bell C."/>
            <person name="Bharti A.K."/>
            <person name="Crow J.A."/>
            <person name="Grimwood J."/>
            <person name="Kramer R."/>
            <person name="Lindquist E."/>
            <person name="Lucas S."/>
            <person name="Salamov A."/>
            <person name="McFadden G.I."/>
            <person name="Lane C.E."/>
            <person name="Keeling P.J."/>
            <person name="Gray M.W."/>
            <person name="Grigoriev I.V."/>
            <person name="Archibald J.M."/>
        </authorList>
    </citation>
    <scope>NUCLEOTIDE SEQUENCE</scope>
    <source>
        <strain evidence="5">CCMP2712</strain>
    </source>
</reference>
<dbReference type="KEGG" id="gtt:GUITHDRAFT_141351"/>
<evidence type="ECO:0000256" key="2">
    <source>
        <dbReference type="SAM" id="MobiDB-lite"/>
    </source>
</evidence>
<feature type="region of interest" description="Disordered" evidence="2">
    <location>
        <begin position="304"/>
        <end position="354"/>
    </location>
</feature>
<dbReference type="EMBL" id="JH993017">
    <property type="protein sequence ID" value="EKX42422.1"/>
    <property type="molecule type" value="Genomic_DNA"/>
</dbReference>
<reference evidence="4" key="3">
    <citation type="submission" date="2015-06" db="UniProtKB">
        <authorList>
            <consortium name="EnsemblProtists"/>
        </authorList>
    </citation>
    <scope>IDENTIFICATION</scope>
</reference>
<accession>L1J299</accession>
<organism evidence="3">
    <name type="scientific">Guillardia theta (strain CCMP2712)</name>
    <name type="common">Cryptophyte</name>
    <dbReference type="NCBI Taxonomy" id="905079"/>
    <lineage>
        <taxon>Eukaryota</taxon>
        <taxon>Cryptophyceae</taxon>
        <taxon>Pyrenomonadales</taxon>
        <taxon>Geminigeraceae</taxon>
        <taxon>Guillardia</taxon>
    </lineage>
</organism>
<dbReference type="AlphaFoldDB" id="L1J299"/>
<feature type="coiled-coil region" evidence="1">
    <location>
        <begin position="94"/>
        <end position="146"/>
    </location>
</feature>
<dbReference type="PaxDb" id="55529-EKX42422"/>
<name>L1J299_GUITC</name>
<evidence type="ECO:0000256" key="1">
    <source>
        <dbReference type="SAM" id="Coils"/>
    </source>
</evidence>
<reference evidence="3 5" key="1">
    <citation type="journal article" date="2012" name="Nature">
        <title>Algal genomes reveal evolutionary mosaicism and the fate of nucleomorphs.</title>
        <authorList>
            <consortium name="DOE Joint Genome Institute"/>
            <person name="Curtis B.A."/>
            <person name="Tanifuji G."/>
            <person name="Burki F."/>
            <person name="Gruber A."/>
            <person name="Irimia M."/>
            <person name="Maruyama S."/>
            <person name="Arias M.C."/>
            <person name="Ball S.G."/>
            <person name="Gile G.H."/>
            <person name="Hirakawa Y."/>
            <person name="Hopkins J.F."/>
            <person name="Kuo A."/>
            <person name="Rensing S.A."/>
            <person name="Schmutz J."/>
            <person name="Symeonidi A."/>
            <person name="Elias M."/>
            <person name="Eveleigh R.J."/>
            <person name="Herman E.K."/>
            <person name="Klute M.J."/>
            <person name="Nakayama T."/>
            <person name="Obornik M."/>
            <person name="Reyes-Prieto A."/>
            <person name="Armbrust E.V."/>
            <person name="Aves S.J."/>
            <person name="Beiko R.G."/>
            <person name="Coutinho P."/>
            <person name="Dacks J.B."/>
            <person name="Durnford D.G."/>
            <person name="Fast N.M."/>
            <person name="Green B.R."/>
            <person name="Grisdale C.J."/>
            <person name="Hempel F."/>
            <person name="Henrissat B."/>
            <person name="Hoppner M.P."/>
            <person name="Ishida K."/>
            <person name="Kim E."/>
            <person name="Koreny L."/>
            <person name="Kroth P.G."/>
            <person name="Liu Y."/>
            <person name="Malik S.B."/>
            <person name="Maier U.G."/>
            <person name="McRose D."/>
            <person name="Mock T."/>
            <person name="Neilson J.A."/>
            <person name="Onodera N.T."/>
            <person name="Poole A.M."/>
            <person name="Pritham E.J."/>
            <person name="Richards T.A."/>
            <person name="Rocap G."/>
            <person name="Roy S.W."/>
            <person name="Sarai C."/>
            <person name="Schaack S."/>
            <person name="Shirato S."/>
            <person name="Slamovits C.H."/>
            <person name="Spencer D.F."/>
            <person name="Suzuki S."/>
            <person name="Worden A.Z."/>
            <person name="Zauner S."/>
            <person name="Barry K."/>
            <person name="Bell C."/>
            <person name="Bharti A.K."/>
            <person name="Crow J.A."/>
            <person name="Grimwood J."/>
            <person name="Kramer R."/>
            <person name="Lindquist E."/>
            <person name="Lucas S."/>
            <person name="Salamov A."/>
            <person name="McFadden G.I."/>
            <person name="Lane C.E."/>
            <person name="Keeling P.J."/>
            <person name="Gray M.W."/>
            <person name="Grigoriev I.V."/>
            <person name="Archibald J.M."/>
        </authorList>
    </citation>
    <scope>NUCLEOTIDE SEQUENCE</scope>
    <source>
        <strain evidence="3 5">CCMP2712</strain>
    </source>
</reference>
<keyword evidence="1" id="KW-0175">Coiled coil</keyword>
<proteinExistence type="predicted"/>